<dbReference type="PROSITE" id="PS00092">
    <property type="entry name" value="N6_MTASE"/>
    <property type="match status" value="1"/>
</dbReference>
<dbReference type="Gene3D" id="3.40.50.150">
    <property type="entry name" value="Vaccinia Virus protein VP39"/>
    <property type="match status" value="1"/>
</dbReference>
<reference evidence="2 3" key="1">
    <citation type="journal article" date="2009" name="Stand. Genomic Sci.">
        <title>Complete genome sequence of Beutenbergia cavernae type strain (HKI 0122).</title>
        <authorList>
            <person name="Land M."/>
            <person name="Pukall R."/>
            <person name="Abt B."/>
            <person name="Goker M."/>
            <person name="Rohde M."/>
            <person name="Glavina Del Rio T."/>
            <person name="Tice H."/>
            <person name="Copeland A."/>
            <person name="Cheng J.F."/>
            <person name="Lucas S."/>
            <person name="Chen F."/>
            <person name="Nolan M."/>
            <person name="Bruce D."/>
            <person name="Goodwin L."/>
            <person name="Pitluck S."/>
            <person name="Ivanova N."/>
            <person name="Mavromatis K."/>
            <person name="Ovchinnikova G."/>
            <person name="Pati A."/>
            <person name="Chen A."/>
            <person name="Palaniappan K."/>
            <person name="Hauser L."/>
            <person name="Chang Y.J."/>
            <person name="Jefferies C.C."/>
            <person name="Saunders E."/>
            <person name="Brettin T."/>
            <person name="Detter J.C."/>
            <person name="Han C."/>
            <person name="Chain P."/>
            <person name="Bristow J."/>
            <person name="Eisen J.A."/>
            <person name="Markowitz V."/>
            <person name="Hugenholtz P."/>
            <person name="Kyrpides N.C."/>
            <person name="Klenk H.P."/>
            <person name="Lapidus A."/>
        </authorList>
    </citation>
    <scope>NUCLEOTIDE SEQUENCE [LARGE SCALE GENOMIC DNA]</scope>
    <source>
        <strain evidence="3">ATCC BAA-8 / DSM 12333 / NBRC 16432</strain>
    </source>
</reference>
<dbReference type="Proteomes" id="UP000007962">
    <property type="component" value="Chromosome"/>
</dbReference>
<dbReference type="AlphaFoldDB" id="C5BVP3"/>
<dbReference type="HOGENOM" id="CLU_810821_0_0_11"/>
<dbReference type="Pfam" id="PF01170">
    <property type="entry name" value="UPF0020"/>
    <property type="match status" value="1"/>
</dbReference>
<keyword evidence="2" id="KW-0808">Transferase</keyword>
<dbReference type="EMBL" id="CP001618">
    <property type="protein sequence ID" value="ACQ78483.1"/>
    <property type="molecule type" value="Genomic_DNA"/>
</dbReference>
<dbReference type="InterPro" id="IPR029063">
    <property type="entry name" value="SAM-dependent_MTases_sf"/>
</dbReference>
<keyword evidence="2" id="KW-0489">Methyltransferase</keyword>
<dbReference type="CDD" id="cd02440">
    <property type="entry name" value="AdoMet_MTases"/>
    <property type="match status" value="1"/>
</dbReference>
<dbReference type="PANTHER" id="PTHR14911:SF13">
    <property type="entry name" value="TRNA (GUANINE(6)-N2)-METHYLTRANSFERASE THUMP3"/>
    <property type="match status" value="1"/>
</dbReference>
<dbReference type="InterPro" id="IPR000241">
    <property type="entry name" value="RlmKL-like_Mtase"/>
</dbReference>
<dbReference type="KEGG" id="bcv:Bcav_0218"/>
<protein>
    <submittedName>
        <fullName evidence="2">Putative RNA methylase</fullName>
    </submittedName>
</protein>
<dbReference type="GO" id="GO:0030488">
    <property type="term" value="P:tRNA methylation"/>
    <property type="evidence" value="ECO:0007669"/>
    <property type="project" value="TreeGrafter"/>
</dbReference>
<dbReference type="SUPFAM" id="SSF53335">
    <property type="entry name" value="S-adenosyl-L-methionine-dependent methyltransferases"/>
    <property type="match status" value="1"/>
</dbReference>
<feature type="domain" description="Ribosomal RNA large subunit methyltransferase K/L-like methyltransferase" evidence="1">
    <location>
        <begin position="238"/>
        <end position="296"/>
    </location>
</feature>
<evidence type="ECO:0000259" key="1">
    <source>
        <dbReference type="Pfam" id="PF01170"/>
    </source>
</evidence>
<dbReference type="PANTHER" id="PTHR14911">
    <property type="entry name" value="THUMP DOMAIN-CONTAINING"/>
    <property type="match status" value="1"/>
</dbReference>
<evidence type="ECO:0000313" key="2">
    <source>
        <dbReference type="EMBL" id="ACQ78483.1"/>
    </source>
</evidence>
<organism evidence="2 3">
    <name type="scientific">Beutenbergia cavernae (strain ATCC BAA-8 / DSM 12333 / CCUG 43141 / JCM 11478 / NBRC 16432 / NCIMB 13614 / HKI 0122)</name>
    <dbReference type="NCBI Taxonomy" id="471853"/>
    <lineage>
        <taxon>Bacteria</taxon>
        <taxon>Bacillati</taxon>
        <taxon>Actinomycetota</taxon>
        <taxon>Actinomycetes</taxon>
        <taxon>Micrococcales</taxon>
        <taxon>Beutenbergiaceae</taxon>
        <taxon>Beutenbergia</taxon>
    </lineage>
</organism>
<dbReference type="GO" id="GO:0003676">
    <property type="term" value="F:nucleic acid binding"/>
    <property type="evidence" value="ECO:0007669"/>
    <property type="project" value="InterPro"/>
</dbReference>
<dbReference type="GO" id="GO:0016423">
    <property type="term" value="F:tRNA (guanine) methyltransferase activity"/>
    <property type="evidence" value="ECO:0007669"/>
    <property type="project" value="TreeGrafter"/>
</dbReference>
<gene>
    <name evidence="2" type="ordered locus">Bcav_0218</name>
</gene>
<proteinExistence type="predicted"/>
<accession>C5BVP3</accession>
<name>C5BVP3_BEUC1</name>
<dbReference type="STRING" id="471853.Bcav_0218"/>
<dbReference type="InterPro" id="IPR002052">
    <property type="entry name" value="DNA_methylase_N6_adenine_CS"/>
</dbReference>
<sequence length="348" mass="37059">MKVLGTHTAGLGELVAESLRADVRAEVLYADDSAALVSTGAPESAVAQLSYLKNAFVVLGSTPRRGDLRQAVEKIARAVPAWGLRRTGRQFRLTFSEDGRLAAVPAASRVRLETAVARATGGRFTPRGGGAVEEYWTITRRDLDEVLFARRIARPPRPAVPKGSLAPEIAELVVNAAGPAGADDVVLDPFAGSGALVAARVRRPFRKAICSDVGYADGTVRRLPELARAARVVQLPEDARVLASVPDGSVDVVVTDPPWGEFESGPAPDEEFFAATLTSMRRVLRPRGRLAMLLSRRLVRDVRAQWIDHGLVPEKSFDLLVNGHPATLLVGHREAGPGPAALETGAGA</sequence>
<keyword evidence="3" id="KW-1185">Reference proteome</keyword>
<dbReference type="eggNOG" id="COG1041">
    <property type="taxonomic scope" value="Bacteria"/>
</dbReference>
<dbReference type="PRINTS" id="PR00507">
    <property type="entry name" value="N12N6MTFRASE"/>
</dbReference>
<evidence type="ECO:0000313" key="3">
    <source>
        <dbReference type="Proteomes" id="UP000007962"/>
    </source>
</evidence>